<evidence type="ECO:0000313" key="7">
    <source>
        <dbReference type="EMBL" id="PVX83656.1"/>
    </source>
</evidence>
<keyword evidence="3" id="KW-0238">DNA-binding</keyword>
<dbReference type="InterPro" id="IPR005119">
    <property type="entry name" value="LysR_subst-bd"/>
</dbReference>
<dbReference type="PROSITE" id="PS50931">
    <property type="entry name" value="HTH_LYSR"/>
    <property type="match status" value="1"/>
</dbReference>
<keyword evidence="4" id="KW-0804">Transcription</keyword>
<keyword evidence="2" id="KW-0805">Transcription regulation</keyword>
<evidence type="ECO:0000313" key="8">
    <source>
        <dbReference type="Proteomes" id="UP000245712"/>
    </source>
</evidence>
<dbReference type="Proteomes" id="UP000245712">
    <property type="component" value="Unassembled WGS sequence"/>
</dbReference>
<evidence type="ECO:0000256" key="4">
    <source>
        <dbReference type="ARBA" id="ARBA00023163"/>
    </source>
</evidence>
<evidence type="ECO:0000259" key="6">
    <source>
        <dbReference type="PROSITE" id="PS50931"/>
    </source>
</evidence>
<accession>A0ABX5KMY6</accession>
<dbReference type="Pfam" id="PF03466">
    <property type="entry name" value="LysR_substrate"/>
    <property type="match status" value="1"/>
</dbReference>
<evidence type="ECO:0000256" key="3">
    <source>
        <dbReference type="ARBA" id="ARBA00023125"/>
    </source>
</evidence>
<proteinExistence type="inferred from homology"/>
<dbReference type="Pfam" id="PF00126">
    <property type="entry name" value="HTH_1"/>
    <property type="match status" value="1"/>
</dbReference>
<dbReference type="InterPro" id="IPR036390">
    <property type="entry name" value="WH_DNA-bd_sf"/>
</dbReference>
<keyword evidence="8" id="KW-1185">Reference proteome</keyword>
<dbReference type="Gene3D" id="3.40.190.290">
    <property type="match status" value="1"/>
</dbReference>
<reference evidence="7 8" key="1">
    <citation type="submission" date="2018-05" db="EMBL/GenBank/DDBJ databases">
        <title>Genomic Encyclopedia of Type Strains, Phase IV (KMG-V): Genome sequencing to study the core and pangenomes of soil and plant-associated prokaryotes.</title>
        <authorList>
            <person name="Whitman W."/>
        </authorList>
    </citation>
    <scope>NUCLEOTIDE SEQUENCE [LARGE SCALE GENOMIC DNA]</scope>
    <source>
        <strain evidence="7 8">SCZa-39</strain>
    </source>
</reference>
<name>A0ABX5KMY6_9BURK</name>
<evidence type="ECO:0000256" key="5">
    <source>
        <dbReference type="SAM" id="MobiDB-lite"/>
    </source>
</evidence>
<organism evidence="7 8">
    <name type="scientific">Paraburkholderia unamae</name>
    <dbReference type="NCBI Taxonomy" id="219649"/>
    <lineage>
        <taxon>Bacteria</taxon>
        <taxon>Pseudomonadati</taxon>
        <taxon>Pseudomonadota</taxon>
        <taxon>Betaproteobacteria</taxon>
        <taxon>Burkholderiales</taxon>
        <taxon>Burkholderiaceae</taxon>
        <taxon>Paraburkholderia</taxon>
    </lineage>
</organism>
<dbReference type="InterPro" id="IPR036388">
    <property type="entry name" value="WH-like_DNA-bd_sf"/>
</dbReference>
<dbReference type="RefSeq" id="WP_112171184.1">
    <property type="nucleotide sequence ID" value="NZ_QEOB01000006.1"/>
</dbReference>
<feature type="region of interest" description="Disordered" evidence="5">
    <location>
        <begin position="297"/>
        <end position="317"/>
    </location>
</feature>
<comment type="caution">
    <text evidence="7">The sequence shown here is derived from an EMBL/GenBank/DDBJ whole genome shotgun (WGS) entry which is preliminary data.</text>
</comment>
<protein>
    <submittedName>
        <fullName evidence="7">LysR family transcriptional regulator for bpeEF and oprC</fullName>
    </submittedName>
</protein>
<dbReference type="PANTHER" id="PTHR30537">
    <property type="entry name" value="HTH-TYPE TRANSCRIPTIONAL REGULATOR"/>
    <property type="match status" value="1"/>
</dbReference>
<dbReference type="InterPro" id="IPR000847">
    <property type="entry name" value="LysR_HTH_N"/>
</dbReference>
<gene>
    <name evidence="7" type="ORF">C7402_10660</name>
</gene>
<dbReference type="SUPFAM" id="SSF46785">
    <property type="entry name" value="Winged helix' DNA-binding domain"/>
    <property type="match status" value="1"/>
</dbReference>
<feature type="domain" description="HTH lysR-type" evidence="6">
    <location>
        <begin position="1"/>
        <end position="60"/>
    </location>
</feature>
<evidence type="ECO:0000256" key="1">
    <source>
        <dbReference type="ARBA" id="ARBA00009437"/>
    </source>
</evidence>
<feature type="compositionally biased region" description="Polar residues" evidence="5">
    <location>
        <begin position="303"/>
        <end position="317"/>
    </location>
</feature>
<comment type="similarity">
    <text evidence="1">Belongs to the LysR transcriptional regulatory family.</text>
</comment>
<dbReference type="InterPro" id="IPR058163">
    <property type="entry name" value="LysR-type_TF_proteobact-type"/>
</dbReference>
<dbReference type="EMBL" id="QEOB01000006">
    <property type="protein sequence ID" value="PVX83656.1"/>
    <property type="molecule type" value="Genomic_DNA"/>
</dbReference>
<dbReference type="Gene3D" id="1.10.10.10">
    <property type="entry name" value="Winged helix-like DNA-binding domain superfamily/Winged helix DNA-binding domain"/>
    <property type="match status" value="1"/>
</dbReference>
<sequence>MDRFLHAMSVFVHVARLGSFTSAAEALGVATGSVSTVVRQLESYLDVALLHRSTRAMRVTAEGAHYYEHCVRVLAEIDDMTLALRSTRHIAQGRLCVDIDQEVACVLLPEISKFSAAYPDVELKIAVGGEPDGLISNGVDCAIVVGNLSDSSFKCRHVGVVRTLTVASPAYLARRAIPNSPEALGDHDVVHYSPRRFGNPRPLRFAGDRSDVTVKASERLCLNDAVAVLQCVLGGAGLAQISEPIALPHLRSGRLEEVLVHHRPMASPISCVYANQRHVSMALHAFMDWTAASLKSHTHRRNTASPEFSLNKPQRPTCHITSADQPASLSSFAAATEIAA</sequence>
<dbReference type="SUPFAM" id="SSF53850">
    <property type="entry name" value="Periplasmic binding protein-like II"/>
    <property type="match status" value="1"/>
</dbReference>
<evidence type="ECO:0000256" key="2">
    <source>
        <dbReference type="ARBA" id="ARBA00023015"/>
    </source>
</evidence>
<dbReference type="PANTHER" id="PTHR30537:SF5">
    <property type="entry name" value="HTH-TYPE TRANSCRIPTIONAL ACTIVATOR TTDR-RELATED"/>
    <property type="match status" value="1"/>
</dbReference>